<reference evidence="2" key="2">
    <citation type="journal article" date="2021" name="PeerJ">
        <title>Extensive microbial diversity within the chicken gut microbiome revealed by metagenomics and culture.</title>
        <authorList>
            <person name="Gilroy R."/>
            <person name="Ravi A."/>
            <person name="Getino M."/>
            <person name="Pursley I."/>
            <person name="Horton D.L."/>
            <person name="Alikhan N.F."/>
            <person name="Baker D."/>
            <person name="Gharbi K."/>
            <person name="Hall N."/>
            <person name="Watson M."/>
            <person name="Adriaenssens E.M."/>
            <person name="Foster-Nyarko E."/>
            <person name="Jarju S."/>
            <person name="Secka A."/>
            <person name="Antonio M."/>
            <person name="Oren A."/>
            <person name="Chaudhuri R.R."/>
            <person name="La Ragione R."/>
            <person name="Hildebrand F."/>
            <person name="Pallen M.J."/>
        </authorList>
    </citation>
    <scope>NUCLEOTIDE SEQUENCE</scope>
    <source>
        <strain evidence="2">CHK147-3167</strain>
    </source>
</reference>
<name>A0A9D0ZPU7_9FIRM</name>
<dbReference type="Proteomes" id="UP000886786">
    <property type="component" value="Unassembled WGS sequence"/>
</dbReference>
<dbReference type="AlphaFoldDB" id="A0A9D0ZPU7"/>
<organism evidence="2 3">
    <name type="scientific">Candidatus Coprosoma intestinipullorum</name>
    <dbReference type="NCBI Taxonomy" id="2840752"/>
    <lineage>
        <taxon>Bacteria</taxon>
        <taxon>Bacillati</taxon>
        <taxon>Bacillota</taxon>
        <taxon>Bacillota incertae sedis</taxon>
        <taxon>Candidatus Coprosoma</taxon>
    </lineage>
</organism>
<evidence type="ECO:0000259" key="1">
    <source>
        <dbReference type="PROSITE" id="PS50943"/>
    </source>
</evidence>
<dbReference type="PROSITE" id="PS50943">
    <property type="entry name" value="HTH_CROC1"/>
    <property type="match status" value="1"/>
</dbReference>
<reference evidence="2" key="1">
    <citation type="submission" date="2020-10" db="EMBL/GenBank/DDBJ databases">
        <authorList>
            <person name="Gilroy R."/>
        </authorList>
    </citation>
    <scope>NUCLEOTIDE SEQUENCE</scope>
    <source>
        <strain evidence="2">CHK147-3167</strain>
    </source>
</reference>
<dbReference type="EMBL" id="DVFV01000023">
    <property type="protein sequence ID" value="HIQ90189.1"/>
    <property type="molecule type" value="Genomic_DNA"/>
</dbReference>
<dbReference type="Gene3D" id="1.10.260.40">
    <property type="entry name" value="lambda repressor-like DNA-binding domains"/>
    <property type="match status" value="1"/>
</dbReference>
<protein>
    <submittedName>
        <fullName evidence="2">Helix-turn-helix transcriptional regulator</fullName>
    </submittedName>
</protein>
<dbReference type="Pfam" id="PF01381">
    <property type="entry name" value="HTH_3"/>
    <property type="match status" value="1"/>
</dbReference>
<feature type="domain" description="HTH cro/C1-type" evidence="1">
    <location>
        <begin position="3"/>
        <end position="52"/>
    </location>
</feature>
<dbReference type="CDD" id="cd00093">
    <property type="entry name" value="HTH_XRE"/>
    <property type="match status" value="1"/>
</dbReference>
<accession>A0A9D0ZPU7</accession>
<dbReference type="SUPFAM" id="SSF47413">
    <property type="entry name" value="lambda repressor-like DNA-binding domains"/>
    <property type="match status" value="1"/>
</dbReference>
<comment type="caution">
    <text evidence="2">The sequence shown here is derived from an EMBL/GenBank/DDBJ whole genome shotgun (WGS) entry which is preliminary data.</text>
</comment>
<sequence>MSERENLSQEKFGKILGLPQRTYSSYENNERTLTIEILIKISKITHYSLDYLTGRVNNEKI</sequence>
<dbReference type="InterPro" id="IPR001387">
    <property type="entry name" value="Cro/C1-type_HTH"/>
</dbReference>
<dbReference type="SMART" id="SM00530">
    <property type="entry name" value="HTH_XRE"/>
    <property type="match status" value="1"/>
</dbReference>
<dbReference type="GO" id="GO:0003677">
    <property type="term" value="F:DNA binding"/>
    <property type="evidence" value="ECO:0007669"/>
    <property type="project" value="InterPro"/>
</dbReference>
<evidence type="ECO:0000313" key="3">
    <source>
        <dbReference type="Proteomes" id="UP000886786"/>
    </source>
</evidence>
<gene>
    <name evidence="2" type="ORF">IAB27_00980</name>
</gene>
<dbReference type="InterPro" id="IPR010982">
    <property type="entry name" value="Lambda_DNA-bd_dom_sf"/>
</dbReference>
<evidence type="ECO:0000313" key="2">
    <source>
        <dbReference type="EMBL" id="HIQ90189.1"/>
    </source>
</evidence>
<proteinExistence type="predicted"/>